<dbReference type="GO" id="GO:0005634">
    <property type="term" value="C:nucleus"/>
    <property type="evidence" value="ECO:0007669"/>
    <property type="project" value="TreeGrafter"/>
</dbReference>
<evidence type="ECO:0000313" key="8">
    <source>
        <dbReference type="Proteomes" id="UP000807504"/>
    </source>
</evidence>
<dbReference type="InterPro" id="IPR041995">
    <property type="entry name" value="KOW_KIN17"/>
</dbReference>
<dbReference type="Gene3D" id="1.10.10.2030">
    <property type="entry name" value="DNA/RNA-binding protein Kin17, conserved domain"/>
    <property type="match status" value="1"/>
</dbReference>
<dbReference type="InterPro" id="IPR056767">
    <property type="entry name" value="C2H2-Znf_KIN17"/>
</dbReference>
<reference evidence="7" key="1">
    <citation type="journal article" date="2020" name="bioRxiv">
        <title>Chromosome-level reference genome of the European wasp spider Argiope bruennichi: a resource for studies on range expansion and evolutionary adaptation.</title>
        <authorList>
            <person name="Sheffer M.M."/>
            <person name="Hoppe A."/>
            <person name="Krehenwinkel H."/>
            <person name="Uhl G."/>
            <person name="Kuss A.W."/>
            <person name="Jensen L."/>
            <person name="Jensen C."/>
            <person name="Gillespie R.G."/>
            <person name="Hoff K.J."/>
            <person name="Prost S."/>
        </authorList>
    </citation>
    <scope>NUCLEOTIDE SEQUENCE</scope>
</reference>
<dbReference type="OMA" id="RMTDFIE"/>
<dbReference type="GO" id="GO:0006974">
    <property type="term" value="P:DNA damage response"/>
    <property type="evidence" value="ECO:0007669"/>
    <property type="project" value="TreeGrafter"/>
</dbReference>
<dbReference type="Gene3D" id="2.30.30.140">
    <property type="match status" value="1"/>
</dbReference>
<feature type="domain" description="DNA/RNA-binding protein Kin17 WH-like" evidence="6">
    <location>
        <begin position="52"/>
        <end position="178"/>
    </location>
</feature>
<evidence type="ECO:0000256" key="3">
    <source>
        <dbReference type="ARBA" id="ARBA00022771"/>
    </source>
</evidence>
<dbReference type="AlphaFoldDB" id="A0A8T0ED19"/>
<dbReference type="SUPFAM" id="SSF57667">
    <property type="entry name" value="beta-beta-alpha zinc fingers"/>
    <property type="match status" value="1"/>
</dbReference>
<dbReference type="InterPro" id="IPR041330">
    <property type="entry name" value="KN17_SH3"/>
</dbReference>
<keyword evidence="8" id="KW-1185">Reference proteome</keyword>
<dbReference type="GO" id="GO:0003690">
    <property type="term" value="F:double-stranded DNA binding"/>
    <property type="evidence" value="ECO:0007669"/>
    <property type="project" value="TreeGrafter"/>
</dbReference>
<dbReference type="InterPro" id="IPR036236">
    <property type="entry name" value="Znf_C2H2_sf"/>
</dbReference>
<accession>A0A8T0ED19</accession>
<evidence type="ECO:0000256" key="2">
    <source>
        <dbReference type="ARBA" id="ARBA00022723"/>
    </source>
</evidence>
<dbReference type="EMBL" id="JABXBU010002230">
    <property type="protein sequence ID" value="KAF8768331.1"/>
    <property type="molecule type" value="Genomic_DNA"/>
</dbReference>
<dbReference type="OrthoDB" id="10266249at2759"/>
<proteinExistence type="inferred from homology"/>
<dbReference type="FunFam" id="1.10.10.2030:FF:000001">
    <property type="entry name" value="DNA/RNA-binding protein KIN17, putative"/>
    <property type="match status" value="1"/>
</dbReference>
<evidence type="ECO:0000313" key="7">
    <source>
        <dbReference type="EMBL" id="KAF8768331.1"/>
    </source>
</evidence>
<keyword evidence="2" id="KW-0479">Metal-binding</keyword>
<reference evidence="7" key="2">
    <citation type="submission" date="2020-06" db="EMBL/GenBank/DDBJ databases">
        <authorList>
            <person name="Sheffer M."/>
        </authorList>
    </citation>
    <scope>NUCLEOTIDE SEQUENCE</scope>
</reference>
<dbReference type="InterPro" id="IPR037321">
    <property type="entry name" value="KIN17-like"/>
</dbReference>
<evidence type="ECO:0000256" key="5">
    <source>
        <dbReference type="SAM" id="Coils"/>
    </source>
</evidence>
<dbReference type="GO" id="GO:0006260">
    <property type="term" value="P:DNA replication"/>
    <property type="evidence" value="ECO:0007669"/>
    <property type="project" value="TreeGrafter"/>
</dbReference>
<keyword evidence="5" id="KW-0175">Coiled coil</keyword>
<dbReference type="CDD" id="cd13155">
    <property type="entry name" value="KOW_KIN17"/>
    <property type="match status" value="1"/>
</dbReference>
<evidence type="ECO:0000256" key="1">
    <source>
        <dbReference type="ARBA" id="ARBA00008517"/>
    </source>
</evidence>
<evidence type="ECO:0000256" key="4">
    <source>
        <dbReference type="ARBA" id="ARBA00022833"/>
    </source>
</evidence>
<protein>
    <submittedName>
        <fullName evidence="7">DNA/RNA-binding protein KIN17 like protein</fullName>
    </submittedName>
</protein>
<sequence>MPKHGFLTPKAIANRIKAKGLQKLRWYCQMCQKQCRDENGFKCHTSSESHQRQLLLFAENPDKYIDQFSQEFLDDFMQLLKRRFGTRRVHANQVYQEYIADRNHLHMNATQWETLTDFVKWLGREGHCTVDETEKGWFISYIDRDPETIKRQEALMKHEKMKLDDEERMAKLFQRQMERDKSKPKPESVFTELKKTDEDEKIAFAMKSVDASKKSAIDVKQNPLITAVASRTDNLNSSKDKKTEDKKRKLALEEIIEQEKAIQEKKSRKDYWLASGIIVKAVSKKLGKEFYNKKVLVTEVQDNYYAIIETLDSGEKTVAHQKQLETVIPNVGRKLLILNGAYRGCEAVLLNVNYETFSVNVKISGGSFKGKVLDFVKYEDVSKLHKQT</sequence>
<dbReference type="Pfam" id="PF10357">
    <property type="entry name" value="WH_KIN17"/>
    <property type="match status" value="1"/>
</dbReference>
<dbReference type="Pfam" id="PF25095">
    <property type="entry name" value="C2H2-zf_KIN17"/>
    <property type="match status" value="1"/>
</dbReference>
<dbReference type="FunFam" id="2.30.30.30:FF:000021">
    <property type="entry name" value="DNA/RNA-binding protein KIN17, putative"/>
    <property type="match status" value="1"/>
</dbReference>
<gene>
    <name evidence="7" type="ORF">HNY73_021163</name>
</gene>
<dbReference type="InterPro" id="IPR038254">
    <property type="entry name" value="KIN17_WH-like_sf"/>
</dbReference>
<keyword evidence="4" id="KW-0862">Zinc</keyword>
<dbReference type="Pfam" id="PF18131">
    <property type="entry name" value="KN17_SH3"/>
    <property type="match status" value="1"/>
</dbReference>
<evidence type="ECO:0000259" key="6">
    <source>
        <dbReference type="SMART" id="SM01253"/>
    </source>
</evidence>
<keyword evidence="3" id="KW-0863">Zinc-finger</keyword>
<dbReference type="InterPro" id="IPR019447">
    <property type="entry name" value="DNA/RNA-bd_Kin17_WH-like_dom"/>
</dbReference>
<dbReference type="SMART" id="SM01253">
    <property type="entry name" value="Kin17_mid"/>
    <property type="match status" value="1"/>
</dbReference>
<comment type="similarity">
    <text evidence="1">Belongs to the KIN17 family.</text>
</comment>
<dbReference type="InterPro" id="IPR014722">
    <property type="entry name" value="Rib_uL2_dom2"/>
</dbReference>
<dbReference type="PANTHER" id="PTHR12805">
    <property type="entry name" value="KIN17 KIN, ANTIGENIC DETERMINANT OF RECA PROTEIN HOMOLOG"/>
    <property type="match status" value="1"/>
</dbReference>
<feature type="coiled-coil region" evidence="5">
    <location>
        <begin position="149"/>
        <end position="183"/>
    </location>
</feature>
<dbReference type="PANTHER" id="PTHR12805:SF0">
    <property type="entry name" value="DNA_RNA-BINDING PROTEIN KIN17"/>
    <property type="match status" value="1"/>
</dbReference>
<comment type="caution">
    <text evidence="7">The sequence shown here is derived from an EMBL/GenBank/DDBJ whole genome shotgun (WGS) entry which is preliminary data.</text>
</comment>
<dbReference type="Pfam" id="PF25092">
    <property type="entry name" value="SH3_KIN17_C"/>
    <property type="match status" value="1"/>
</dbReference>
<organism evidence="7 8">
    <name type="scientific">Argiope bruennichi</name>
    <name type="common">Wasp spider</name>
    <name type="synonym">Aranea bruennichi</name>
    <dbReference type="NCBI Taxonomy" id="94029"/>
    <lineage>
        <taxon>Eukaryota</taxon>
        <taxon>Metazoa</taxon>
        <taxon>Ecdysozoa</taxon>
        <taxon>Arthropoda</taxon>
        <taxon>Chelicerata</taxon>
        <taxon>Arachnida</taxon>
        <taxon>Araneae</taxon>
        <taxon>Araneomorphae</taxon>
        <taxon>Entelegynae</taxon>
        <taxon>Araneoidea</taxon>
        <taxon>Araneidae</taxon>
        <taxon>Argiope</taxon>
    </lineage>
</organism>
<dbReference type="Gene3D" id="2.30.30.30">
    <property type="match status" value="1"/>
</dbReference>
<dbReference type="Proteomes" id="UP000807504">
    <property type="component" value="Unassembled WGS sequence"/>
</dbReference>
<dbReference type="GO" id="GO:0008270">
    <property type="term" value="F:zinc ion binding"/>
    <property type="evidence" value="ECO:0007669"/>
    <property type="project" value="UniProtKB-KW"/>
</dbReference>
<name>A0A8T0ED19_ARGBR</name>